<evidence type="ECO:0000259" key="1">
    <source>
        <dbReference type="Pfam" id="PF11575"/>
    </source>
</evidence>
<dbReference type="Proteomes" id="UP001169719">
    <property type="component" value="Unassembled WGS sequence"/>
</dbReference>
<evidence type="ECO:0000313" key="2">
    <source>
        <dbReference type="EMBL" id="MDN2483487.1"/>
    </source>
</evidence>
<evidence type="ECO:0000313" key="3">
    <source>
        <dbReference type="Proteomes" id="UP001169719"/>
    </source>
</evidence>
<protein>
    <submittedName>
        <fullName evidence="2">Siderophore ferric iron reductase</fullName>
    </submittedName>
</protein>
<dbReference type="InterPro" id="IPR024726">
    <property type="entry name" value="FhuF_C"/>
</dbReference>
<keyword evidence="3" id="KW-1185">Reference proteome</keyword>
<dbReference type="EMBL" id="JAUEOZ010000002">
    <property type="protein sequence ID" value="MDN2483487.1"/>
    <property type="molecule type" value="Genomic_DNA"/>
</dbReference>
<reference evidence="2" key="1">
    <citation type="submission" date="2024-05" db="EMBL/GenBank/DDBJ databases">
        <title>Genome Sequences of Four Agar- Degrading Marine Bacteria.</title>
        <authorList>
            <person name="Phillips E.K."/>
            <person name="Shaffer J.C."/>
            <person name="Henson M.W."/>
            <person name="Temperton B."/>
            <person name="Thrash C.J."/>
            <person name="Martin M.O."/>
        </authorList>
    </citation>
    <scope>NUCLEOTIDE SEQUENCE</scope>
    <source>
        <strain evidence="2">EKP203</strain>
    </source>
</reference>
<dbReference type="Pfam" id="PF11575">
    <property type="entry name" value="FhuF_C"/>
    <property type="match status" value="1"/>
</dbReference>
<dbReference type="RefSeq" id="WP_289963559.1">
    <property type="nucleotide sequence ID" value="NZ_JAUEOZ010000002.1"/>
</dbReference>
<name>A0ABT7Y616_9VIBR</name>
<comment type="caution">
    <text evidence="2">The sequence shown here is derived from an EMBL/GenBank/DDBJ whole genome shotgun (WGS) entry which is preliminary data.</text>
</comment>
<feature type="domain" description="Ferric siderophore reductase C-terminal" evidence="1">
    <location>
        <begin position="211"/>
        <end position="231"/>
    </location>
</feature>
<accession>A0ABT7Y616</accession>
<sequence length="232" mass="26003">MSDLHHSQLFEYCKMVSPYLAGETAQSVSYSIQFDSDCSGAIYQLYQEIASHSPEAGGAYWMTRTWDSLIWQPVSIAFVAIYQLGALPDLRQVAQNLQTNFIAGFQLPPKPFVEGDHECLIQEAGAQLNALFASYLKHMNVNIRIRPGYANHLLADLILNCIVKLQHLTPHIGHDELLAQAHLWFEALALPKKPIEGLTINDQSQNLVLVRTSCCLVYRCEGGKICSDCPRR</sequence>
<dbReference type="InterPro" id="IPR023998">
    <property type="entry name" value="FCR-like"/>
</dbReference>
<dbReference type="NCBIfam" id="TIGR03950">
    <property type="entry name" value="sidero_Fe_reduc"/>
    <property type="match status" value="1"/>
</dbReference>
<organism evidence="2 3">
    <name type="scientific">Vibrio agarivorans</name>
    <dbReference type="NCBI Taxonomy" id="153622"/>
    <lineage>
        <taxon>Bacteria</taxon>
        <taxon>Pseudomonadati</taxon>
        <taxon>Pseudomonadota</taxon>
        <taxon>Gammaproteobacteria</taxon>
        <taxon>Vibrionales</taxon>
        <taxon>Vibrionaceae</taxon>
        <taxon>Vibrio</taxon>
    </lineage>
</organism>
<gene>
    <name evidence="2" type="ORF">QWJ08_19260</name>
</gene>
<proteinExistence type="predicted"/>